<gene>
    <name evidence="9" type="primary">Cyp4g15</name>
    <name evidence="9" type="ORF">EVAR_32929_1</name>
</gene>
<comment type="cofactor">
    <cofactor evidence="1">
        <name>heme</name>
        <dbReference type="ChEBI" id="CHEBI:30413"/>
    </cofactor>
</comment>
<dbReference type="STRING" id="151549.A0A4C1X2P1"/>
<accession>A0A4C1X2P1</accession>
<dbReference type="Proteomes" id="UP000299102">
    <property type="component" value="Unassembled WGS sequence"/>
</dbReference>
<evidence type="ECO:0000256" key="5">
    <source>
        <dbReference type="ARBA" id="ARBA00023002"/>
    </source>
</evidence>
<keyword evidence="5" id="KW-0560">Oxidoreductase</keyword>
<dbReference type="EMBL" id="BGZK01000725">
    <property type="protein sequence ID" value="GBP57998.1"/>
    <property type="molecule type" value="Genomic_DNA"/>
</dbReference>
<dbReference type="InterPro" id="IPR001128">
    <property type="entry name" value="Cyt_P450"/>
</dbReference>
<dbReference type="AlphaFoldDB" id="A0A4C1X2P1"/>
<dbReference type="GO" id="GO:0004497">
    <property type="term" value="F:monooxygenase activity"/>
    <property type="evidence" value="ECO:0007669"/>
    <property type="project" value="UniProtKB-KW"/>
</dbReference>
<comment type="similarity">
    <text evidence="2">Belongs to the cytochrome P450 family.</text>
</comment>
<protein>
    <submittedName>
        <fullName evidence="9">Cytochrome P450 4g15</fullName>
    </submittedName>
</protein>
<name>A0A4C1X2P1_EUMVA</name>
<evidence type="ECO:0000256" key="1">
    <source>
        <dbReference type="ARBA" id="ARBA00001971"/>
    </source>
</evidence>
<dbReference type="SUPFAM" id="SSF48264">
    <property type="entry name" value="Cytochrome P450"/>
    <property type="match status" value="1"/>
</dbReference>
<dbReference type="Gene3D" id="1.10.630.10">
    <property type="entry name" value="Cytochrome P450"/>
    <property type="match status" value="1"/>
</dbReference>
<dbReference type="PANTHER" id="PTHR24291">
    <property type="entry name" value="CYTOCHROME P450 FAMILY 4"/>
    <property type="match status" value="1"/>
</dbReference>
<dbReference type="GO" id="GO:0005506">
    <property type="term" value="F:iron ion binding"/>
    <property type="evidence" value="ECO:0007669"/>
    <property type="project" value="InterPro"/>
</dbReference>
<evidence type="ECO:0000256" key="8">
    <source>
        <dbReference type="SAM" id="Phobius"/>
    </source>
</evidence>
<dbReference type="OrthoDB" id="1470350at2759"/>
<comment type="caution">
    <text evidence="9">The sequence shown here is derived from an EMBL/GenBank/DDBJ whole genome shotgun (WGS) entry which is preliminary data.</text>
</comment>
<dbReference type="GO" id="GO:0016705">
    <property type="term" value="F:oxidoreductase activity, acting on paired donors, with incorporation or reduction of molecular oxygen"/>
    <property type="evidence" value="ECO:0007669"/>
    <property type="project" value="InterPro"/>
</dbReference>
<keyword evidence="6" id="KW-0408">Iron</keyword>
<evidence type="ECO:0000256" key="2">
    <source>
        <dbReference type="ARBA" id="ARBA00010617"/>
    </source>
</evidence>
<keyword evidence="3" id="KW-0349">Heme</keyword>
<reference evidence="9 10" key="1">
    <citation type="journal article" date="2019" name="Commun. Biol.">
        <title>The bagworm genome reveals a unique fibroin gene that provides high tensile strength.</title>
        <authorList>
            <person name="Kono N."/>
            <person name="Nakamura H."/>
            <person name="Ohtoshi R."/>
            <person name="Tomita M."/>
            <person name="Numata K."/>
            <person name="Arakawa K."/>
        </authorList>
    </citation>
    <scope>NUCLEOTIDE SEQUENCE [LARGE SCALE GENOMIC DNA]</scope>
</reference>
<feature type="transmembrane region" description="Helical" evidence="8">
    <location>
        <begin position="16"/>
        <end position="37"/>
    </location>
</feature>
<keyword evidence="8" id="KW-0472">Membrane</keyword>
<evidence type="ECO:0000256" key="7">
    <source>
        <dbReference type="ARBA" id="ARBA00023033"/>
    </source>
</evidence>
<sequence>MGYTSAESVSLTGNTWVAANLFYVLMVPALLLWYIYWRMSRRHFYELADKLPGPAGLPILGNALEFTGGSADIFRRIYERSFEFNNEGVVKLWIGPRLLVFLFDPRDVEIILSSHVHIDKATEYRFFKPWLGNGLLISTGQKWRTHRKLIAPTFHLNVLKSFMDLFNANSRAVVDKLNKEANKEVDCHDYMSECTVEILLGAEQRAAPKTTPNRQFRIAVTSPRDDTSGARRPAGTSAYLNWPGRRCSALSCGWLVHILNVRSSVSMDTELIFSPFISIDFHLKPGLSFDSYPSHNFDSDSNPTFVFDPGPVLDFTPASNCDPVSVLDFVPRLASNSYSATNHGPDLDEAKGKQFLCLSTFAFPIPIGLSILMPI</sequence>
<dbReference type="InterPro" id="IPR036396">
    <property type="entry name" value="Cyt_P450_sf"/>
</dbReference>
<dbReference type="PANTHER" id="PTHR24291:SF106">
    <property type="entry name" value="CYTOCHROME P450 4G1-RELATED"/>
    <property type="match status" value="1"/>
</dbReference>
<dbReference type="GO" id="GO:0020037">
    <property type="term" value="F:heme binding"/>
    <property type="evidence" value="ECO:0007669"/>
    <property type="project" value="InterPro"/>
</dbReference>
<keyword evidence="8" id="KW-1133">Transmembrane helix</keyword>
<keyword evidence="7" id="KW-0503">Monooxygenase</keyword>
<dbReference type="InterPro" id="IPR050196">
    <property type="entry name" value="Cytochrome_P450_Monoox"/>
</dbReference>
<proteinExistence type="inferred from homology"/>
<evidence type="ECO:0000256" key="6">
    <source>
        <dbReference type="ARBA" id="ARBA00023004"/>
    </source>
</evidence>
<keyword evidence="8" id="KW-0812">Transmembrane</keyword>
<organism evidence="9 10">
    <name type="scientific">Eumeta variegata</name>
    <name type="common">Bagworm moth</name>
    <name type="synonym">Eumeta japonica</name>
    <dbReference type="NCBI Taxonomy" id="151549"/>
    <lineage>
        <taxon>Eukaryota</taxon>
        <taxon>Metazoa</taxon>
        <taxon>Ecdysozoa</taxon>
        <taxon>Arthropoda</taxon>
        <taxon>Hexapoda</taxon>
        <taxon>Insecta</taxon>
        <taxon>Pterygota</taxon>
        <taxon>Neoptera</taxon>
        <taxon>Endopterygota</taxon>
        <taxon>Lepidoptera</taxon>
        <taxon>Glossata</taxon>
        <taxon>Ditrysia</taxon>
        <taxon>Tineoidea</taxon>
        <taxon>Psychidae</taxon>
        <taxon>Oiketicinae</taxon>
        <taxon>Eumeta</taxon>
    </lineage>
</organism>
<dbReference type="Pfam" id="PF00067">
    <property type="entry name" value="p450"/>
    <property type="match status" value="1"/>
</dbReference>
<evidence type="ECO:0000313" key="10">
    <source>
        <dbReference type="Proteomes" id="UP000299102"/>
    </source>
</evidence>
<evidence type="ECO:0000256" key="4">
    <source>
        <dbReference type="ARBA" id="ARBA00022723"/>
    </source>
</evidence>
<keyword evidence="4" id="KW-0479">Metal-binding</keyword>
<evidence type="ECO:0000256" key="3">
    <source>
        <dbReference type="ARBA" id="ARBA00022617"/>
    </source>
</evidence>
<evidence type="ECO:0000313" key="9">
    <source>
        <dbReference type="EMBL" id="GBP57998.1"/>
    </source>
</evidence>
<keyword evidence="10" id="KW-1185">Reference proteome</keyword>